<name>A0AAD5J1M3_ACENE</name>
<organism evidence="3 4">
    <name type="scientific">Acer negundo</name>
    <name type="common">Box elder</name>
    <dbReference type="NCBI Taxonomy" id="4023"/>
    <lineage>
        <taxon>Eukaryota</taxon>
        <taxon>Viridiplantae</taxon>
        <taxon>Streptophyta</taxon>
        <taxon>Embryophyta</taxon>
        <taxon>Tracheophyta</taxon>
        <taxon>Spermatophyta</taxon>
        <taxon>Magnoliopsida</taxon>
        <taxon>eudicotyledons</taxon>
        <taxon>Gunneridae</taxon>
        <taxon>Pentapetalae</taxon>
        <taxon>rosids</taxon>
        <taxon>malvids</taxon>
        <taxon>Sapindales</taxon>
        <taxon>Sapindaceae</taxon>
        <taxon>Hippocastanoideae</taxon>
        <taxon>Acereae</taxon>
        <taxon>Acer</taxon>
    </lineage>
</organism>
<feature type="coiled-coil region" evidence="1">
    <location>
        <begin position="57"/>
        <end position="105"/>
    </location>
</feature>
<evidence type="ECO:0000256" key="1">
    <source>
        <dbReference type="SAM" id="Coils"/>
    </source>
</evidence>
<evidence type="ECO:0000313" key="4">
    <source>
        <dbReference type="Proteomes" id="UP001064489"/>
    </source>
</evidence>
<comment type="caution">
    <text evidence="3">The sequence shown here is derived from an EMBL/GenBank/DDBJ whole genome shotgun (WGS) entry which is preliminary data.</text>
</comment>
<evidence type="ECO:0000256" key="2">
    <source>
        <dbReference type="SAM" id="MobiDB-lite"/>
    </source>
</evidence>
<feature type="compositionally biased region" description="Acidic residues" evidence="2">
    <location>
        <begin position="273"/>
        <end position="290"/>
    </location>
</feature>
<sequence length="330" mass="37822">MVEFKVFKSDLQDISSVDCFVVDILQSECHLRNASEFFLSLFENKGEKYVLIGETWEKQTTSEISKLNNENANLMIEVETFRKERDEAIKKAKKLARLVEEQEVDFSHKTRKIQWQVELKDKTIDALKKESCKTENALRIAKVKECDYLAKLEKAENAIKILTKEQSIKGNVVDGVGDMLVDEENDMTEKVSIFNNHRWPRYSVPRFKEELRQSSDRDPQESLSPYCRAGVDLSTEEMKEPQVDIGINQWYSLYPSRGLKKPRGPNRARTEAEDLELEAEGSESEAEGSESEAKGSEPEAEDVEGAEKDDNVRLLTQMLKVLKATRSEQA</sequence>
<protein>
    <submittedName>
        <fullName evidence="3">Uncharacterized protein</fullName>
    </submittedName>
</protein>
<feature type="region of interest" description="Disordered" evidence="2">
    <location>
        <begin position="256"/>
        <end position="312"/>
    </location>
</feature>
<keyword evidence="4" id="KW-1185">Reference proteome</keyword>
<accession>A0AAD5J1M3</accession>
<dbReference type="EMBL" id="JAJSOW010000101">
    <property type="protein sequence ID" value="KAI9182659.1"/>
    <property type="molecule type" value="Genomic_DNA"/>
</dbReference>
<reference evidence="3" key="2">
    <citation type="submission" date="2023-02" db="EMBL/GenBank/DDBJ databases">
        <authorList>
            <person name="Swenson N.G."/>
            <person name="Wegrzyn J.L."/>
            <person name="Mcevoy S.L."/>
        </authorList>
    </citation>
    <scope>NUCLEOTIDE SEQUENCE</scope>
    <source>
        <strain evidence="3">91603</strain>
        <tissue evidence="3">Leaf</tissue>
    </source>
</reference>
<dbReference type="Proteomes" id="UP001064489">
    <property type="component" value="Chromosome 4"/>
</dbReference>
<dbReference type="AlphaFoldDB" id="A0AAD5J1M3"/>
<keyword evidence="1" id="KW-0175">Coiled coil</keyword>
<evidence type="ECO:0000313" key="3">
    <source>
        <dbReference type="EMBL" id="KAI9182659.1"/>
    </source>
</evidence>
<reference evidence="3" key="1">
    <citation type="journal article" date="2022" name="Plant J.">
        <title>Strategies of tolerance reflected in two North American maple genomes.</title>
        <authorList>
            <person name="McEvoy S.L."/>
            <person name="Sezen U.U."/>
            <person name="Trouern-Trend A."/>
            <person name="McMahon S.M."/>
            <person name="Schaberg P.G."/>
            <person name="Yang J."/>
            <person name="Wegrzyn J.L."/>
            <person name="Swenson N.G."/>
        </authorList>
    </citation>
    <scope>NUCLEOTIDE SEQUENCE</scope>
    <source>
        <strain evidence="3">91603</strain>
    </source>
</reference>
<proteinExistence type="predicted"/>
<gene>
    <name evidence="3" type="ORF">LWI28_027605</name>
</gene>